<dbReference type="InterPro" id="IPR017853">
    <property type="entry name" value="GH"/>
</dbReference>
<comment type="similarity">
    <text evidence="2">Belongs to the disproportionating enzyme family.</text>
</comment>
<organism evidence="9 10">
    <name type="scientific">Methanoculleus marisnigri</name>
    <dbReference type="NCBI Taxonomy" id="2198"/>
    <lineage>
        <taxon>Archaea</taxon>
        <taxon>Methanobacteriati</taxon>
        <taxon>Methanobacteriota</taxon>
        <taxon>Stenosarchaea group</taxon>
        <taxon>Methanomicrobia</taxon>
        <taxon>Methanomicrobiales</taxon>
        <taxon>Methanomicrobiaceae</taxon>
        <taxon>Methanoculleus</taxon>
    </lineage>
</organism>
<dbReference type="AlphaFoldDB" id="A0A101IXR3"/>
<keyword evidence="6" id="KW-0119">Carbohydrate metabolism</keyword>
<comment type="catalytic activity">
    <reaction evidence="1">
        <text>Transfers a segment of a (1-&gt;4)-alpha-D-glucan to a new position in an acceptor, which may be glucose or a (1-&gt;4)-alpha-D-glucan.</text>
        <dbReference type="EC" id="2.4.1.25"/>
    </reaction>
</comment>
<evidence type="ECO:0000313" key="10">
    <source>
        <dbReference type="Proteomes" id="UP000054598"/>
    </source>
</evidence>
<keyword evidence="5 9" id="KW-0808">Transferase</keyword>
<evidence type="ECO:0000256" key="5">
    <source>
        <dbReference type="ARBA" id="ARBA00022679"/>
    </source>
</evidence>
<name>A0A101IXR3_9EURY</name>
<keyword evidence="4" id="KW-0328">Glycosyltransferase</keyword>
<dbReference type="EC" id="2.4.1.25" evidence="3"/>
<evidence type="ECO:0000256" key="6">
    <source>
        <dbReference type="ARBA" id="ARBA00023277"/>
    </source>
</evidence>
<dbReference type="PANTHER" id="PTHR32438:SF5">
    <property type="entry name" value="4-ALPHA-GLUCANOTRANSFERASE DPE1, CHLOROPLASTIC_AMYLOPLASTIC"/>
    <property type="match status" value="1"/>
</dbReference>
<sequence>MNRRGSGVLLHITSLPSAYGIGDLGPAAHRFVDLLAGAGQRYWQILPLNPTCPAFGNSPYQSTSAFAGNTWLISPEQMAGDGLLAPEDIGNPPGFPE</sequence>
<dbReference type="EMBL" id="LGHE01000037">
    <property type="protein sequence ID" value="KUL03293.1"/>
    <property type="molecule type" value="Genomic_DNA"/>
</dbReference>
<dbReference type="PANTHER" id="PTHR32438">
    <property type="entry name" value="4-ALPHA-GLUCANOTRANSFERASE DPE1, CHLOROPLASTIC/AMYLOPLASTIC"/>
    <property type="match status" value="1"/>
</dbReference>
<proteinExistence type="inferred from homology"/>
<accession>A0A101IXR3</accession>
<dbReference type="InterPro" id="IPR003385">
    <property type="entry name" value="Glyco_hydro_77"/>
</dbReference>
<evidence type="ECO:0000256" key="4">
    <source>
        <dbReference type="ARBA" id="ARBA00022676"/>
    </source>
</evidence>
<dbReference type="Gene3D" id="3.20.20.80">
    <property type="entry name" value="Glycosidases"/>
    <property type="match status" value="1"/>
</dbReference>
<evidence type="ECO:0000256" key="8">
    <source>
        <dbReference type="ARBA" id="ARBA00031501"/>
    </source>
</evidence>
<dbReference type="Pfam" id="PF02446">
    <property type="entry name" value="Glyco_hydro_77"/>
    <property type="match status" value="1"/>
</dbReference>
<dbReference type="Proteomes" id="UP000054598">
    <property type="component" value="Unassembled WGS sequence"/>
</dbReference>
<dbReference type="GO" id="GO:0004134">
    <property type="term" value="F:4-alpha-glucanotransferase activity"/>
    <property type="evidence" value="ECO:0007669"/>
    <property type="project" value="UniProtKB-EC"/>
</dbReference>
<dbReference type="GO" id="GO:0005975">
    <property type="term" value="P:carbohydrate metabolic process"/>
    <property type="evidence" value="ECO:0007669"/>
    <property type="project" value="InterPro"/>
</dbReference>
<comment type="caution">
    <text evidence="9">The sequence shown here is derived from an EMBL/GenBank/DDBJ whole genome shotgun (WGS) entry which is preliminary data.</text>
</comment>
<evidence type="ECO:0000256" key="2">
    <source>
        <dbReference type="ARBA" id="ARBA00005684"/>
    </source>
</evidence>
<evidence type="ECO:0000256" key="3">
    <source>
        <dbReference type="ARBA" id="ARBA00012560"/>
    </source>
</evidence>
<dbReference type="SUPFAM" id="SSF51445">
    <property type="entry name" value="(Trans)glycosidases"/>
    <property type="match status" value="1"/>
</dbReference>
<evidence type="ECO:0000256" key="7">
    <source>
        <dbReference type="ARBA" id="ARBA00031423"/>
    </source>
</evidence>
<evidence type="ECO:0000256" key="1">
    <source>
        <dbReference type="ARBA" id="ARBA00000439"/>
    </source>
</evidence>
<protein>
    <recommendedName>
        <fullName evidence="3">4-alpha-glucanotransferase</fullName>
        <ecNumber evidence="3">2.4.1.25</ecNumber>
    </recommendedName>
    <alternativeName>
        <fullName evidence="7">Amylomaltase</fullName>
    </alternativeName>
    <alternativeName>
        <fullName evidence="8">Disproportionating enzyme</fullName>
    </alternativeName>
</protein>
<evidence type="ECO:0000313" key="9">
    <source>
        <dbReference type="EMBL" id="KUL03293.1"/>
    </source>
</evidence>
<gene>
    <name evidence="9" type="ORF">XE10_0512</name>
</gene>
<feature type="non-terminal residue" evidence="9">
    <location>
        <position position="97"/>
    </location>
</feature>
<reference evidence="10" key="1">
    <citation type="journal article" date="2015" name="MBio">
        <title>Genome-Resolved Metagenomic Analysis Reveals Roles for Candidate Phyla and Other Microbial Community Members in Biogeochemical Transformations in Oil Reservoirs.</title>
        <authorList>
            <person name="Hu P."/>
            <person name="Tom L."/>
            <person name="Singh A."/>
            <person name="Thomas B.C."/>
            <person name="Baker B.J."/>
            <person name="Piceno Y.M."/>
            <person name="Andersen G.L."/>
            <person name="Banfield J.F."/>
        </authorList>
    </citation>
    <scope>NUCLEOTIDE SEQUENCE [LARGE SCALE GENOMIC DNA]</scope>
</reference>